<dbReference type="GO" id="GO:0003677">
    <property type="term" value="F:DNA binding"/>
    <property type="evidence" value="ECO:0007669"/>
    <property type="project" value="InterPro"/>
</dbReference>
<accession>A0A0G3EF75</accession>
<dbReference type="GO" id="GO:0006313">
    <property type="term" value="P:DNA transposition"/>
    <property type="evidence" value="ECO:0007669"/>
    <property type="project" value="InterPro"/>
</dbReference>
<name>A0A0G3EF75_9BACT</name>
<evidence type="ECO:0000313" key="3">
    <source>
        <dbReference type="Proteomes" id="UP000035268"/>
    </source>
</evidence>
<dbReference type="PANTHER" id="PTHR34322">
    <property type="entry name" value="TRANSPOSASE, Y1_TNP DOMAIN-CONTAINING"/>
    <property type="match status" value="1"/>
</dbReference>
<dbReference type="AlphaFoldDB" id="A0A0G3EF75"/>
<protein>
    <submittedName>
        <fullName evidence="2">Transposase</fullName>
    </submittedName>
</protein>
<keyword evidence="3" id="KW-1185">Reference proteome</keyword>
<proteinExistence type="predicted"/>
<dbReference type="Gene3D" id="3.30.70.1290">
    <property type="entry name" value="Transposase IS200-like"/>
    <property type="match status" value="1"/>
</dbReference>
<evidence type="ECO:0000313" key="2">
    <source>
        <dbReference type="EMBL" id="AKJ63425.1"/>
    </source>
</evidence>
<gene>
    <name evidence="2" type="ORF">L21SP4_00140</name>
</gene>
<reference evidence="2 3" key="2">
    <citation type="journal article" date="2016" name="ISME J.">
        <title>Characterization of the first cultured representative of Verrucomicrobia subdivision 5 indicates the proposal of a novel phylum.</title>
        <authorList>
            <person name="Spring S."/>
            <person name="Bunk B."/>
            <person name="Sproer C."/>
            <person name="Schumann P."/>
            <person name="Rohde M."/>
            <person name="Tindall B.J."/>
            <person name="Klenk H.P."/>
        </authorList>
    </citation>
    <scope>NUCLEOTIDE SEQUENCE [LARGE SCALE GENOMIC DNA]</scope>
    <source>
        <strain evidence="2 3">L21-Fru-AB</strain>
    </source>
</reference>
<dbReference type="STRING" id="1307763.L21SP4_00140"/>
<sequence length="74" mass="8862">MFLSTLEEACQQTGWRVHAYVLMSNHYHVLLETPEANLVAGMKWFQGTYTQRFNAMFRCRGHLIKRRNRLWPGY</sequence>
<dbReference type="PANTHER" id="PTHR34322:SF2">
    <property type="entry name" value="TRANSPOSASE IS200-LIKE DOMAIN-CONTAINING PROTEIN"/>
    <property type="match status" value="1"/>
</dbReference>
<dbReference type="InterPro" id="IPR036515">
    <property type="entry name" value="Transposase_17_sf"/>
</dbReference>
<reference evidence="3" key="1">
    <citation type="submission" date="2015-02" db="EMBL/GenBank/DDBJ databases">
        <title>Description and complete genome sequence of the first cultured representative of the subdivision 5 of the Verrucomicrobia phylum.</title>
        <authorList>
            <person name="Spring S."/>
            <person name="Bunk B."/>
            <person name="Sproer C."/>
            <person name="Klenk H.-P."/>
        </authorList>
    </citation>
    <scope>NUCLEOTIDE SEQUENCE [LARGE SCALE GENOMIC DNA]</scope>
    <source>
        <strain evidence="3">L21-Fru-AB</strain>
    </source>
</reference>
<organism evidence="2 3">
    <name type="scientific">Kiritimatiella glycovorans</name>
    <dbReference type="NCBI Taxonomy" id="1307763"/>
    <lineage>
        <taxon>Bacteria</taxon>
        <taxon>Pseudomonadati</taxon>
        <taxon>Kiritimatiellota</taxon>
        <taxon>Kiritimatiellia</taxon>
        <taxon>Kiritimatiellales</taxon>
        <taxon>Kiritimatiellaceae</taxon>
        <taxon>Kiritimatiella</taxon>
    </lineage>
</organism>
<dbReference type="Proteomes" id="UP000035268">
    <property type="component" value="Chromosome"/>
</dbReference>
<dbReference type="InterPro" id="IPR002686">
    <property type="entry name" value="Transposase_17"/>
</dbReference>
<dbReference type="SUPFAM" id="SSF143422">
    <property type="entry name" value="Transposase IS200-like"/>
    <property type="match status" value="1"/>
</dbReference>
<dbReference type="KEGG" id="vbl:L21SP4_00140"/>
<feature type="domain" description="Transposase IS200-like" evidence="1">
    <location>
        <begin position="4"/>
        <end position="71"/>
    </location>
</feature>
<evidence type="ECO:0000259" key="1">
    <source>
        <dbReference type="Pfam" id="PF01797"/>
    </source>
</evidence>
<dbReference type="EMBL" id="CP010904">
    <property type="protein sequence ID" value="AKJ63425.1"/>
    <property type="molecule type" value="Genomic_DNA"/>
</dbReference>
<dbReference type="GO" id="GO:0004803">
    <property type="term" value="F:transposase activity"/>
    <property type="evidence" value="ECO:0007669"/>
    <property type="project" value="InterPro"/>
</dbReference>
<dbReference type="Pfam" id="PF01797">
    <property type="entry name" value="Y1_Tnp"/>
    <property type="match status" value="1"/>
</dbReference>